<dbReference type="Gene3D" id="3.10.100.10">
    <property type="entry name" value="Mannose-Binding Protein A, subunit A"/>
    <property type="match status" value="1"/>
</dbReference>
<dbReference type="InterPro" id="IPR050801">
    <property type="entry name" value="Ca-Dep_Lectins_ImmuneDev"/>
</dbReference>
<dbReference type="EMBL" id="BMAT01000673">
    <property type="protein sequence ID" value="GFR70855.1"/>
    <property type="molecule type" value="Genomic_DNA"/>
</dbReference>
<dbReference type="SMART" id="SM00034">
    <property type="entry name" value="CLECT"/>
    <property type="match status" value="1"/>
</dbReference>
<organism evidence="2 3">
    <name type="scientific">Elysia marginata</name>
    <dbReference type="NCBI Taxonomy" id="1093978"/>
    <lineage>
        <taxon>Eukaryota</taxon>
        <taxon>Metazoa</taxon>
        <taxon>Spiralia</taxon>
        <taxon>Lophotrochozoa</taxon>
        <taxon>Mollusca</taxon>
        <taxon>Gastropoda</taxon>
        <taxon>Heterobranchia</taxon>
        <taxon>Euthyneura</taxon>
        <taxon>Panpulmonata</taxon>
        <taxon>Sacoglossa</taxon>
        <taxon>Placobranchoidea</taxon>
        <taxon>Plakobranchidae</taxon>
        <taxon>Elysia</taxon>
    </lineage>
</organism>
<dbReference type="CDD" id="cd00037">
    <property type="entry name" value="CLECT"/>
    <property type="match status" value="1"/>
</dbReference>
<dbReference type="PANTHER" id="PTHR22801">
    <property type="entry name" value="LITHOSTATHINE"/>
    <property type="match status" value="1"/>
</dbReference>
<comment type="caution">
    <text evidence="2">The sequence shown here is derived from an EMBL/GenBank/DDBJ whole genome shotgun (WGS) entry which is preliminary data.</text>
</comment>
<gene>
    <name evidence="2" type="ORF">ElyMa_000338100</name>
</gene>
<dbReference type="Pfam" id="PF00059">
    <property type="entry name" value="Lectin_C"/>
    <property type="match status" value="1"/>
</dbReference>
<evidence type="ECO:0000313" key="2">
    <source>
        <dbReference type="EMBL" id="GFR70855.1"/>
    </source>
</evidence>
<dbReference type="InterPro" id="IPR001304">
    <property type="entry name" value="C-type_lectin-like"/>
</dbReference>
<dbReference type="InterPro" id="IPR016186">
    <property type="entry name" value="C-type_lectin-like/link_sf"/>
</dbReference>
<name>A0AAV4FDK7_9GAST</name>
<reference evidence="2 3" key="1">
    <citation type="journal article" date="2021" name="Elife">
        <title>Chloroplast acquisition without the gene transfer in kleptoplastic sea slugs, Plakobranchus ocellatus.</title>
        <authorList>
            <person name="Maeda T."/>
            <person name="Takahashi S."/>
            <person name="Yoshida T."/>
            <person name="Shimamura S."/>
            <person name="Takaki Y."/>
            <person name="Nagai Y."/>
            <person name="Toyoda A."/>
            <person name="Suzuki Y."/>
            <person name="Arimoto A."/>
            <person name="Ishii H."/>
            <person name="Satoh N."/>
            <person name="Nishiyama T."/>
            <person name="Hasebe M."/>
            <person name="Maruyama T."/>
            <person name="Minagawa J."/>
            <person name="Obokata J."/>
            <person name="Shigenobu S."/>
        </authorList>
    </citation>
    <scope>NUCLEOTIDE SEQUENCE [LARGE SCALE GENOMIC DNA]</scope>
</reference>
<evidence type="ECO:0000313" key="3">
    <source>
        <dbReference type="Proteomes" id="UP000762676"/>
    </source>
</evidence>
<dbReference type="Proteomes" id="UP000762676">
    <property type="component" value="Unassembled WGS sequence"/>
</dbReference>
<dbReference type="PANTHER" id="PTHR22801:SF63">
    <property type="entry name" value="C-TYPE LECTIN DOMAIN-CONTAINING PROTEIN"/>
    <property type="match status" value="1"/>
</dbReference>
<proteinExistence type="predicted"/>
<dbReference type="PROSITE" id="PS50041">
    <property type="entry name" value="C_TYPE_LECTIN_2"/>
    <property type="match status" value="1"/>
</dbReference>
<sequence length="265" mass="29638">MNDLCTEKNGHSFKKPLDSKAAEISRRQRRETFLESRFGVYGLVFRETLLTRVTGAECQTEPLGDSYTSDSEISCFVRCVSRYSTTCQSIVYNDATKICTPGAVAFRPLEFISTLVPTTSSPDGIYYAKQPIPTCDTAGGNFELIETCGYTACIHKSTTRVTYAQALSDCDLIGAKPLMLNYLPNYSVCRYNTFPDHYWVGLQYSDPEAKFIWRNGDPLSDKQFSYIWVPGQPNNNGGQNCAEFIHVGINDISCMDTKMVICEAN</sequence>
<evidence type="ECO:0000259" key="1">
    <source>
        <dbReference type="PROSITE" id="PS50041"/>
    </source>
</evidence>
<feature type="domain" description="C-type lectin" evidence="1">
    <location>
        <begin position="153"/>
        <end position="263"/>
    </location>
</feature>
<dbReference type="SUPFAM" id="SSF56436">
    <property type="entry name" value="C-type lectin-like"/>
    <property type="match status" value="1"/>
</dbReference>
<dbReference type="InterPro" id="IPR016187">
    <property type="entry name" value="CTDL_fold"/>
</dbReference>
<keyword evidence="3" id="KW-1185">Reference proteome</keyword>
<accession>A0AAV4FDK7</accession>
<protein>
    <submittedName>
        <fullName evidence="2">CD209 antigen</fullName>
    </submittedName>
</protein>
<dbReference type="AlphaFoldDB" id="A0AAV4FDK7"/>